<reference evidence="2 3" key="1">
    <citation type="submission" date="2017-01" db="EMBL/GenBank/DDBJ databases">
        <title>Genome Analysis of Deinococcus marmoris KOPRI26562.</title>
        <authorList>
            <person name="Kim J.H."/>
            <person name="Oh H.-M."/>
        </authorList>
    </citation>
    <scope>NUCLEOTIDE SEQUENCE [LARGE SCALE GENOMIC DNA]</scope>
    <source>
        <strain evidence="2 3">KOPRI26562</strain>
    </source>
</reference>
<dbReference type="PANTHER" id="PTHR36503">
    <property type="entry name" value="BLR2520 PROTEIN"/>
    <property type="match status" value="1"/>
</dbReference>
<comment type="caution">
    <text evidence="2">The sequence shown here is derived from an EMBL/GenBank/DDBJ whole genome shotgun (WGS) entry which is preliminary data.</text>
</comment>
<dbReference type="InterPro" id="IPR029068">
    <property type="entry name" value="Glyas_Bleomycin-R_OHBP_Dase"/>
</dbReference>
<dbReference type="Proteomes" id="UP000186607">
    <property type="component" value="Unassembled WGS sequence"/>
</dbReference>
<dbReference type="SUPFAM" id="SSF54593">
    <property type="entry name" value="Glyoxalase/Bleomycin resistance protein/Dihydroxybiphenyl dioxygenase"/>
    <property type="match status" value="1"/>
</dbReference>
<dbReference type="Gene3D" id="3.10.180.10">
    <property type="entry name" value="2,3-Dihydroxybiphenyl 1,2-Dioxygenase, domain 1"/>
    <property type="match status" value="1"/>
</dbReference>
<dbReference type="AlphaFoldDB" id="A0A1U7NVM9"/>
<organism evidence="2 3">
    <name type="scientific">Deinococcus marmoris</name>
    <dbReference type="NCBI Taxonomy" id="249408"/>
    <lineage>
        <taxon>Bacteria</taxon>
        <taxon>Thermotogati</taxon>
        <taxon>Deinococcota</taxon>
        <taxon>Deinococci</taxon>
        <taxon>Deinococcales</taxon>
        <taxon>Deinococcaceae</taxon>
        <taxon>Deinococcus</taxon>
    </lineage>
</organism>
<sequence>MTQDVTWTNTITAITLFAENLEEAKAFYSRVFELPVLFEGDTSVVFKFGSTMINLLQIGQADELVTPAHVATSQGGARAVYTLTVDDVDAKCAELKTKGVTLLNGPMDRPWGIRTASFKDPAGNIWEIAR</sequence>
<accession>A0A1U7NVM9</accession>
<dbReference type="InterPro" id="IPR004360">
    <property type="entry name" value="Glyas_Fos-R_dOase_dom"/>
</dbReference>
<dbReference type="EMBL" id="MSTI01000117">
    <property type="protein sequence ID" value="OLV16969.1"/>
    <property type="molecule type" value="Genomic_DNA"/>
</dbReference>
<dbReference type="Pfam" id="PF00903">
    <property type="entry name" value="Glyoxalase"/>
    <property type="match status" value="1"/>
</dbReference>
<evidence type="ECO:0000313" key="3">
    <source>
        <dbReference type="Proteomes" id="UP000186607"/>
    </source>
</evidence>
<protein>
    <recommendedName>
        <fullName evidence="1">VOC domain-containing protein</fullName>
    </recommendedName>
</protein>
<dbReference type="PANTHER" id="PTHR36503:SF3">
    <property type="entry name" value="BLR0126 PROTEIN"/>
    <property type="match status" value="1"/>
</dbReference>
<evidence type="ECO:0000259" key="1">
    <source>
        <dbReference type="PROSITE" id="PS51819"/>
    </source>
</evidence>
<dbReference type="PROSITE" id="PS51819">
    <property type="entry name" value="VOC"/>
    <property type="match status" value="1"/>
</dbReference>
<proteinExistence type="predicted"/>
<feature type="domain" description="VOC" evidence="1">
    <location>
        <begin position="10"/>
        <end position="130"/>
    </location>
</feature>
<name>A0A1U7NVM9_9DEIO</name>
<dbReference type="STRING" id="249408.BOO71_0010276"/>
<dbReference type="OrthoDB" id="9796521at2"/>
<keyword evidence="3" id="KW-1185">Reference proteome</keyword>
<dbReference type="RefSeq" id="WP_075834531.1">
    <property type="nucleotide sequence ID" value="NZ_MSTI01000117.1"/>
</dbReference>
<dbReference type="InterPro" id="IPR037523">
    <property type="entry name" value="VOC_core"/>
</dbReference>
<evidence type="ECO:0000313" key="2">
    <source>
        <dbReference type="EMBL" id="OLV16969.1"/>
    </source>
</evidence>
<gene>
    <name evidence="2" type="ORF">BOO71_0010276</name>
</gene>